<dbReference type="EMBL" id="ADIZ01000031">
    <property type="protein sequence ID" value="OSK92569.1"/>
    <property type="molecule type" value="Genomic_DNA"/>
</dbReference>
<evidence type="ECO:0000256" key="1">
    <source>
        <dbReference type="SAM" id="MobiDB-lite"/>
    </source>
</evidence>
<name>A0A1X3IWL7_ECOLX</name>
<dbReference type="Pfam" id="PF23690">
    <property type="entry name" value="YqfI"/>
    <property type="match status" value="1"/>
</dbReference>
<accession>A0A1X3IWL7</accession>
<sequence length="37" mass="4398">MNKTILRAKKMSKNTKSKNHGIRKYNAKTEVKLVYFK</sequence>
<reference evidence="2 3" key="1">
    <citation type="submission" date="2010-04" db="EMBL/GenBank/DDBJ databases">
        <title>The Genome Sequence of Escherichia coli TA447.</title>
        <authorList>
            <consortium name="The Broad Institute Genome Sequencing Platform"/>
            <consortium name="The Broad Institute Genome Sequencing Center for Infectious Disease"/>
            <person name="Feldgarden M."/>
            <person name="Gordon D.M."/>
            <person name="Johnson J.R."/>
            <person name="Johnston B.D."/>
            <person name="Young S."/>
            <person name="Zeng Q."/>
            <person name="Koehrsen M."/>
            <person name="Alvarado L."/>
            <person name="Berlin A.M."/>
            <person name="Borenstein D."/>
            <person name="Chapman S.B."/>
            <person name="Chen Z."/>
            <person name="Engels R."/>
            <person name="Freedman E."/>
            <person name="Gellesch M."/>
            <person name="Goldberg J."/>
            <person name="Griggs A."/>
            <person name="Gujja S."/>
            <person name="Heilman E.R."/>
            <person name="Heiman D.I."/>
            <person name="Hepburn T.A."/>
            <person name="Howarth C."/>
            <person name="Jen D."/>
            <person name="Larson L."/>
            <person name="Mehta T."/>
            <person name="Park D."/>
            <person name="Pearson M."/>
            <person name="Richards J."/>
            <person name="Roberts A."/>
            <person name="Saif S."/>
            <person name="Shea T.D."/>
            <person name="Shenoy N."/>
            <person name="Sisk P."/>
            <person name="Stolte C."/>
            <person name="Sykes S.N."/>
            <person name="Walk T."/>
            <person name="White J."/>
            <person name="Yandava C."/>
            <person name="Haas B."/>
            <person name="Henn M.R."/>
            <person name="Nusbaum C."/>
            <person name="Birren B."/>
        </authorList>
    </citation>
    <scope>NUCLEOTIDE SEQUENCE [LARGE SCALE GENOMIC DNA]</scope>
    <source>
        <strain evidence="2 3">TA447</strain>
    </source>
</reference>
<protein>
    <submittedName>
        <fullName evidence="2">Uncharacterized protein</fullName>
    </submittedName>
</protein>
<proteinExistence type="predicted"/>
<organism evidence="2 3">
    <name type="scientific">Escherichia coli TA447</name>
    <dbReference type="NCBI Taxonomy" id="656447"/>
    <lineage>
        <taxon>Bacteria</taxon>
        <taxon>Pseudomonadati</taxon>
        <taxon>Pseudomonadota</taxon>
        <taxon>Gammaproteobacteria</taxon>
        <taxon>Enterobacterales</taxon>
        <taxon>Enterobacteriaceae</taxon>
        <taxon>Escherichia</taxon>
    </lineage>
</organism>
<comment type="caution">
    <text evidence="2">The sequence shown here is derived from an EMBL/GenBank/DDBJ whole genome shotgun (WGS) entry which is preliminary data.</text>
</comment>
<dbReference type="AlphaFoldDB" id="A0A1X3IWL7"/>
<dbReference type="Proteomes" id="UP000193942">
    <property type="component" value="Unassembled WGS sequence"/>
</dbReference>
<dbReference type="InterPro" id="IPR057799">
    <property type="entry name" value="YqfI-like"/>
</dbReference>
<evidence type="ECO:0000313" key="2">
    <source>
        <dbReference type="EMBL" id="OSK92569.1"/>
    </source>
</evidence>
<gene>
    <name evidence="2" type="ORF">ECXG_01080</name>
</gene>
<evidence type="ECO:0000313" key="3">
    <source>
        <dbReference type="Proteomes" id="UP000193942"/>
    </source>
</evidence>
<feature type="region of interest" description="Disordered" evidence="1">
    <location>
        <begin position="1"/>
        <end position="20"/>
    </location>
</feature>